<evidence type="ECO:0000313" key="2">
    <source>
        <dbReference type="Proteomes" id="UP001589610"/>
    </source>
</evidence>
<dbReference type="RefSeq" id="WP_344745512.1">
    <property type="nucleotide sequence ID" value="NZ_BAAAWW010000067.1"/>
</dbReference>
<protein>
    <submittedName>
        <fullName evidence="1">Uncharacterized protein</fullName>
    </submittedName>
</protein>
<dbReference type="EMBL" id="JBHMBS010000024">
    <property type="protein sequence ID" value="MFB9680551.1"/>
    <property type="molecule type" value="Genomic_DNA"/>
</dbReference>
<comment type="caution">
    <text evidence="1">The sequence shown here is derived from an EMBL/GenBank/DDBJ whole genome shotgun (WGS) entry which is preliminary data.</text>
</comment>
<gene>
    <name evidence="1" type="ORF">ACFFRH_34175</name>
</gene>
<reference evidence="1 2" key="1">
    <citation type="submission" date="2024-09" db="EMBL/GenBank/DDBJ databases">
        <authorList>
            <person name="Sun Q."/>
            <person name="Mori K."/>
        </authorList>
    </citation>
    <scope>NUCLEOTIDE SEQUENCE [LARGE SCALE GENOMIC DNA]</scope>
    <source>
        <strain evidence="1 2">JCM 3028</strain>
    </source>
</reference>
<sequence length="71" mass="7897">MFDPTAMILADRATRRHVLSARPDAPVVPERPPRRHAAAVRRVTATALRRLADRVEPRRAEPHRVGLSATG</sequence>
<accession>A0ABV5TQK2</accession>
<name>A0ABV5TQK2_9ACTN</name>
<proteinExistence type="predicted"/>
<organism evidence="1 2">
    <name type="scientific">Streptosporangium vulgare</name>
    <dbReference type="NCBI Taxonomy" id="46190"/>
    <lineage>
        <taxon>Bacteria</taxon>
        <taxon>Bacillati</taxon>
        <taxon>Actinomycetota</taxon>
        <taxon>Actinomycetes</taxon>
        <taxon>Streptosporangiales</taxon>
        <taxon>Streptosporangiaceae</taxon>
        <taxon>Streptosporangium</taxon>
    </lineage>
</organism>
<evidence type="ECO:0000313" key="1">
    <source>
        <dbReference type="EMBL" id="MFB9680551.1"/>
    </source>
</evidence>
<keyword evidence="2" id="KW-1185">Reference proteome</keyword>
<dbReference type="Proteomes" id="UP001589610">
    <property type="component" value="Unassembled WGS sequence"/>
</dbReference>